<dbReference type="EMBL" id="QMEY01000018">
    <property type="protein sequence ID" value="RBQ16149.1"/>
    <property type="molecule type" value="Genomic_DNA"/>
</dbReference>
<dbReference type="SUPFAM" id="SSF69318">
    <property type="entry name" value="Integrin alpha N-terminal domain"/>
    <property type="match status" value="1"/>
</dbReference>
<name>A0A366LRY4_9ACTN</name>
<sequence length="853" mass="93618">MRILRARAGRALPRPRTATPIRTALARPRLRGRRLTASALAVTLIAALGITGAASPAWAEPPPPEIKENASAANLRFQPAMDYDEDGCYASVAIGPDGTVTPGLPLGGALNGACRDASDLDNSNMYARSRCNTNGWCAHMYDLYFQKDQTTQPGCDVCGHTHDWEHIIVWTKDDRPEYVATSLHGDYDIKKATEVEFHDGTHPKIVYHKDGGLTHGFRFADSQHPLQNHYRRWHLPDLVSWEGYPSTRVRDTLTRHNWGKATFGLKDQDDTFRKNVEEAHKDLPFDFNPAEHRLPAGMSDPNLPPPAREIRVMGLGSSSVVGEGSTHGNGFRADADRGFGEIADRNAGVPNPGSDASTPRVDWVGSRRVGTMADREMEGWGGRVISEIADKASCPVRTYQPNLITLLAGGNDVIYDRMDGAIGRLESLIKQVMADAPGVTVLVAGMQPFHDAARNARGEAFTAQISDLVKRLANNGLHVVYADTTGMDRDDVGSDDGIHATDEGYRKIADAFVKAAREANDRKWILPPNAQAPNADSHPCGMEDLGSGAEEVGETNPNKLGSGWDDRGVIQDVQYPSSTRFMMVDINKDSKAEFVTVDKDQNVRFWWNSGPSGRKWVPFVEGKHSIKPDPGAVGNQLRFGDVDGDGFPDCMIVDLTGRIFVRTWKGENPAGSRMCMKKYDGIASVFSEGSTGDRLKTDPATKIRFADVTGGGRDDYLLIQPDGTTTAWYNRDFQNKDGRKWLDWTPPQNISRALKLPREIRYADINGDKRADRILITANGGARAWINEGAKGAGGKLRDIGRIAGDAEVPPKDVQFADIDGDGKADFLRIGWTGVTHAWLNKLPPNYFDTFHP</sequence>
<proteinExistence type="predicted"/>
<protein>
    <recommendedName>
        <fullName evidence="3">SGNH hydrolase-type esterase domain-containing protein</fullName>
    </recommendedName>
</protein>
<feature type="region of interest" description="Disordered" evidence="2">
    <location>
        <begin position="526"/>
        <end position="567"/>
    </location>
</feature>
<dbReference type="InterPro" id="IPR013517">
    <property type="entry name" value="FG-GAP"/>
</dbReference>
<dbReference type="InterPro" id="IPR028994">
    <property type="entry name" value="Integrin_alpha_N"/>
</dbReference>
<dbReference type="Pfam" id="PF05630">
    <property type="entry name" value="NPP1"/>
    <property type="match status" value="1"/>
</dbReference>
<dbReference type="Gene3D" id="3.40.50.1110">
    <property type="entry name" value="SGNH hydrolase"/>
    <property type="match status" value="1"/>
</dbReference>
<evidence type="ECO:0000256" key="2">
    <source>
        <dbReference type="SAM" id="MobiDB-lite"/>
    </source>
</evidence>
<evidence type="ECO:0000313" key="5">
    <source>
        <dbReference type="Proteomes" id="UP000253303"/>
    </source>
</evidence>
<reference evidence="4 5" key="1">
    <citation type="submission" date="2018-06" db="EMBL/GenBank/DDBJ databases">
        <title>Sphaerisporangium craniellae sp. nov., isolated from a marine sponge in the South China Sea.</title>
        <authorList>
            <person name="Li L."/>
        </authorList>
    </citation>
    <scope>NUCLEOTIDE SEQUENCE [LARGE SCALE GENOMIC DNA]</scope>
    <source>
        <strain evidence="4 5">LHW63015</strain>
    </source>
</reference>
<dbReference type="PANTHER" id="PTHR33657:SF6">
    <property type="entry name" value="SECRETED PROTEIN"/>
    <property type="match status" value="1"/>
</dbReference>
<dbReference type="RefSeq" id="WP_113984470.1">
    <property type="nucleotide sequence ID" value="NZ_QMEY01000018.1"/>
</dbReference>
<comment type="caution">
    <text evidence="4">The sequence shown here is derived from an EMBL/GenBank/DDBJ whole genome shotgun (WGS) entry which is preliminary data.</text>
</comment>
<organism evidence="4 5">
    <name type="scientific">Spongiactinospora rosea</name>
    <dbReference type="NCBI Taxonomy" id="2248750"/>
    <lineage>
        <taxon>Bacteria</taxon>
        <taxon>Bacillati</taxon>
        <taxon>Actinomycetota</taxon>
        <taxon>Actinomycetes</taxon>
        <taxon>Streptosporangiales</taxon>
        <taxon>Streptosporangiaceae</taxon>
        <taxon>Spongiactinospora</taxon>
    </lineage>
</organism>
<dbReference type="Proteomes" id="UP000253303">
    <property type="component" value="Unassembled WGS sequence"/>
</dbReference>
<accession>A0A366LRY4</accession>
<dbReference type="OrthoDB" id="3201914at2"/>
<dbReference type="Pfam" id="PF13517">
    <property type="entry name" value="FG-GAP_3"/>
    <property type="match status" value="2"/>
</dbReference>
<dbReference type="PANTHER" id="PTHR33657">
    <property type="entry name" value="DOMAIN PROTEIN, PUTATIVE (AFU_ORTHOLOGUE AFUA_5G00600)-RELATED"/>
    <property type="match status" value="1"/>
</dbReference>
<feature type="domain" description="SGNH hydrolase-type esterase" evidence="3">
    <location>
        <begin position="355"/>
        <end position="506"/>
    </location>
</feature>
<dbReference type="AlphaFoldDB" id="A0A366LRY4"/>
<keyword evidence="1" id="KW-0732">Signal</keyword>
<dbReference type="SUPFAM" id="SSF52266">
    <property type="entry name" value="SGNH hydrolase"/>
    <property type="match status" value="1"/>
</dbReference>
<keyword evidence="5" id="KW-1185">Reference proteome</keyword>
<dbReference type="Pfam" id="PF13472">
    <property type="entry name" value="Lipase_GDSL_2"/>
    <property type="match status" value="1"/>
</dbReference>
<evidence type="ECO:0000256" key="1">
    <source>
        <dbReference type="ARBA" id="ARBA00022729"/>
    </source>
</evidence>
<dbReference type="InterPro" id="IPR036514">
    <property type="entry name" value="SGNH_hydro_sf"/>
</dbReference>
<evidence type="ECO:0000259" key="3">
    <source>
        <dbReference type="Pfam" id="PF13472"/>
    </source>
</evidence>
<dbReference type="InterPro" id="IPR008701">
    <property type="entry name" value="NPP1"/>
</dbReference>
<gene>
    <name evidence="4" type="ORF">DP939_31500</name>
</gene>
<evidence type="ECO:0000313" key="4">
    <source>
        <dbReference type="EMBL" id="RBQ16149.1"/>
    </source>
</evidence>
<dbReference type="InterPro" id="IPR013830">
    <property type="entry name" value="SGNH_hydro"/>
</dbReference>